<keyword evidence="2" id="KW-0378">Hydrolase</keyword>
<feature type="domain" description="CBM2" evidence="7">
    <location>
        <begin position="19"/>
        <end position="153"/>
    </location>
</feature>
<feature type="region of interest" description="Disordered" evidence="5">
    <location>
        <begin position="221"/>
        <end position="241"/>
    </location>
</feature>
<dbReference type="SMART" id="SM00637">
    <property type="entry name" value="CBD_II"/>
    <property type="match status" value="1"/>
</dbReference>
<dbReference type="SUPFAM" id="SSF49384">
    <property type="entry name" value="Carbohydrate-binding domain"/>
    <property type="match status" value="1"/>
</dbReference>
<reference evidence="8 9" key="1">
    <citation type="journal article" date="2009" name="PLoS ONE">
        <title>The complete genome of Teredinibacter turnerae T7901: an intracellular endosymbiont of marine wood-boring bivalves (shipworms).</title>
        <authorList>
            <person name="Yang J.C."/>
            <person name="Madupu R."/>
            <person name="Durkin A.S."/>
            <person name="Ekborg N.A."/>
            <person name="Pedamallu C.S."/>
            <person name="Hostetler J.B."/>
            <person name="Radune D."/>
            <person name="Toms B.S."/>
            <person name="Henrissat B."/>
            <person name="Coutinho P.M."/>
            <person name="Schwarz S."/>
            <person name="Field L."/>
            <person name="Trindade-Silva A.E."/>
            <person name="Soares C.A.G."/>
            <person name="Elshahawi S."/>
            <person name="Hanora A."/>
            <person name="Schmidt E.W."/>
            <person name="Haygood M.G."/>
            <person name="Posfai J."/>
            <person name="Benner J."/>
            <person name="Madinger C."/>
            <person name="Nove J."/>
            <person name="Anton B."/>
            <person name="Chaudhary K."/>
            <person name="Foster J."/>
            <person name="Holman A."/>
            <person name="Kumar S."/>
            <person name="Lessard P.A."/>
            <person name="Luyten Y.A."/>
            <person name="Slatko B."/>
            <person name="Wood N."/>
            <person name="Wu B."/>
            <person name="Teplitski M."/>
            <person name="Mougous J.D."/>
            <person name="Ward N."/>
            <person name="Eisen J.A."/>
            <person name="Badger J.H."/>
            <person name="Distel D.L."/>
        </authorList>
    </citation>
    <scope>NUCLEOTIDE SEQUENCE [LARGE SCALE GENOMIC DNA]</scope>
    <source>
        <strain evidence="9">ATCC 39867 / T7901</strain>
    </source>
</reference>
<dbReference type="GO" id="GO:0030247">
    <property type="term" value="F:polysaccharide binding"/>
    <property type="evidence" value="ECO:0007669"/>
    <property type="project" value="UniProtKB-UniRule"/>
</dbReference>
<feature type="chain" id="PRO_5002948881" evidence="6">
    <location>
        <begin position="23"/>
        <end position="794"/>
    </location>
</feature>
<dbReference type="InterPro" id="IPR019198">
    <property type="entry name" value="Beta_propeller_containing"/>
</dbReference>
<accession>C5BJQ6</accession>
<evidence type="ECO:0000313" key="8">
    <source>
        <dbReference type="EMBL" id="ACR10944.1"/>
    </source>
</evidence>
<dbReference type="InterPro" id="IPR008965">
    <property type="entry name" value="CBM2/CBM3_carb-bd_dom_sf"/>
</dbReference>
<evidence type="ECO:0000256" key="1">
    <source>
        <dbReference type="ARBA" id="ARBA00022729"/>
    </source>
</evidence>
<keyword evidence="1 6" id="KW-0732">Signal</keyword>
<sequence>MKRLMSNALFGAALCCSLPALAELSCQVNTSAWNNGYVANVTVTNIGTTATTDWQVALTFTQSPAVSQGWSATLSADGNYLFASNVDWNASLAPGQSTSFGFLGAHNGNFTAPTCAEMLPADDGLLGYLRRGLTEHLDFRENYYTYGASSSTSSSGSPSGSSSSSASSSTGSSTGSSSGGGSGGDDITNTQELGVDEADIIEYDGDNLYVVRDRRTYVYLPGTSSSSTSSTSSTGSSSSSGGGYYEYTVSLASYSADKTNGVVTPLGNLSIPFSSGQYSYGYTPAGSYLWQTTSEKTLAIIGEDVEPTPYTYSYNYGGYPYYQYASKVSIFLADVTDPTAMDATDKISFDGHLVSSRRIDNTLFVVSRYSPSMKRLGIENSQYAIDDNRALIANASLADLLPHLYDNNGGSAPLFSGNDCVGAQWPEQSDLYRGSLVVLTKIDLDDPSQISSSCLPASASDVYASGDAVYAFNYGATGTTIYKFATAGSMPYIGQISVPGSIPCTEQAYCFGEQDGVLRVLYRTSSTGGYATAYRLSTIAESTNGMGLQILATLPNAARPESIGKPNELIYSMRSFGDTVYLVTFQKVDPLYAVDVSNPADPYIAGELEVSGFSDYLHPIGDGLLLGVGKDAYYEASTGITWYQGVKIELFDISNPLELRSLGSEVIGRRGSASGPSADPRAFAFRNDEYGMRFALPIRVNDIMPSYGDPSRPNQTYNWHYTGLFVYDILTGANGDASLSRRGILKSASLDATPPDSYDYTSLSYHRGVLLDESVFYLHDTDISAALLDDLPQE</sequence>
<dbReference type="OrthoDB" id="9778998at2"/>
<dbReference type="Proteomes" id="UP000009080">
    <property type="component" value="Chromosome"/>
</dbReference>
<evidence type="ECO:0000256" key="5">
    <source>
        <dbReference type="SAM" id="MobiDB-lite"/>
    </source>
</evidence>
<evidence type="ECO:0000256" key="6">
    <source>
        <dbReference type="SAM" id="SignalP"/>
    </source>
</evidence>
<evidence type="ECO:0000256" key="3">
    <source>
        <dbReference type="ARBA" id="ARBA00023157"/>
    </source>
</evidence>
<gene>
    <name evidence="8" type="ordered locus">TERTU_4541</name>
</gene>
<feature type="compositionally biased region" description="Low complexity" evidence="5">
    <location>
        <begin position="222"/>
        <end position="239"/>
    </location>
</feature>
<keyword evidence="9" id="KW-1185">Reference proteome</keyword>
<dbReference type="Pfam" id="PF00553">
    <property type="entry name" value="CBM_2"/>
    <property type="match status" value="1"/>
</dbReference>
<dbReference type="RefSeq" id="WP_015817056.1">
    <property type="nucleotide sequence ID" value="NC_012997.1"/>
</dbReference>
<dbReference type="InterPro" id="IPR001919">
    <property type="entry name" value="CBD2"/>
</dbReference>
<dbReference type="GO" id="GO:0005975">
    <property type="term" value="P:carbohydrate metabolic process"/>
    <property type="evidence" value="ECO:0007669"/>
    <property type="project" value="InterPro"/>
</dbReference>
<proteinExistence type="predicted"/>
<name>C5BJQ6_TERTT</name>
<protein>
    <submittedName>
        <fullName evidence="8">Carbohydrate binding module family 2 domain protein</fullName>
    </submittedName>
</protein>
<dbReference type="GO" id="GO:0004553">
    <property type="term" value="F:hydrolase activity, hydrolyzing O-glycosyl compounds"/>
    <property type="evidence" value="ECO:0007669"/>
    <property type="project" value="InterPro"/>
</dbReference>
<feature type="region of interest" description="Disordered" evidence="5">
    <location>
        <begin position="148"/>
        <end position="190"/>
    </location>
</feature>
<dbReference type="PROSITE" id="PS00561">
    <property type="entry name" value="CBM2_A"/>
    <property type="match status" value="1"/>
</dbReference>
<keyword evidence="4" id="KW-0326">Glycosidase</keyword>
<organism evidence="8 9">
    <name type="scientific">Teredinibacter turnerae (strain ATCC 39867 / T7901)</name>
    <dbReference type="NCBI Taxonomy" id="377629"/>
    <lineage>
        <taxon>Bacteria</taxon>
        <taxon>Pseudomonadati</taxon>
        <taxon>Pseudomonadota</taxon>
        <taxon>Gammaproteobacteria</taxon>
        <taxon>Cellvibrionales</taxon>
        <taxon>Cellvibrionaceae</taxon>
        <taxon>Teredinibacter</taxon>
    </lineage>
</organism>
<dbReference type="AlphaFoldDB" id="C5BJQ6"/>
<dbReference type="InterPro" id="IPR012291">
    <property type="entry name" value="CBM2_carb-bd_dom_sf"/>
</dbReference>
<dbReference type="Pfam" id="PF09826">
    <property type="entry name" value="Beta_propel"/>
    <property type="match status" value="1"/>
</dbReference>
<evidence type="ECO:0000256" key="2">
    <source>
        <dbReference type="ARBA" id="ARBA00022801"/>
    </source>
</evidence>
<keyword evidence="3" id="KW-1015">Disulfide bond</keyword>
<dbReference type="Gene3D" id="2.60.40.290">
    <property type="match status" value="1"/>
</dbReference>
<feature type="compositionally biased region" description="Low complexity" evidence="5">
    <location>
        <begin position="148"/>
        <end position="176"/>
    </location>
</feature>
<dbReference type="InterPro" id="IPR018366">
    <property type="entry name" value="CBM2_CS"/>
</dbReference>
<evidence type="ECO:0000313" key="9">
    <source>
        <dbReference type="Proteomes" id="UP000009080"/>
    </source>
</evidence>
<evidence type="ECO:0000256" key="4">
    <source>
        <dbReference type="ARBA" id="ARBA00023295"/>
    </source>
</evidence>
<feature type="signal peptide" evidence="6">
    <location>
        <begin position="1"/>
        <end position="22"/>
    </location>
</feature>
<dbReference type="eggNOG" id="COG4880">
    <property type="taxonomic scope" value="Bacteria"/>
</dbReference>
<dbReference type="HOGENOM" id="CLU_015706_2_0_6"/>
<evidence type="ECO:0000259" key="7">
    <source>
        <dbReference type="PROSITE" id="PS51173"/>
    </source>
</evidence>
<dbReference type="PROSITE" id="PS51173">
    <property type="entry name" value="CBM2"/>
    <property type="match status" value="1"/>
</dbReference>
<dbReference type="CAZy" id="CBM2">
    <property type="family name" value="Carbohydrate-Binding Module Family 2"/>
</dbReference>
<dbReference type="EMBL" id="CP001614">
    <property type="protein sequence ID" value="ACR10944.1"/>
    <property type="molecule type" value="Genomic_DNA"/>
</dbReference>
<dbReference type="KEGG" id="ttu:TERTU_4541"/>
<dbReference type="STRING" id="377629.TERTU_4541"/>